<sequence length="283" mass="33530">MKEKENTDLILLNIGYAVHRADWNYKNVNSPFARIYLVRQGIAKLHLQDQVQSLTPGHLYLIPPFTLHSYECDDFYTLYYIHIYENPLSNQRILEDYIFPVEMDATPLDSQLVEQLADINPGRNLKEYDPSNYDNSSTLMQNILLHTKNPTYTMMETQGILLQLLSRFMKEATHKYEITDNRIRKTIRYIRKNIDKNITIDELTEICCLSKDHFIRLFKEEIHVTPVQYINQKKIEKAQLLIITDNRPVKDIAYTLSFENVSYFNRLFKRYTGLTPVMYKSKL</sequence>
<keyword evidence="6" id="KW-1185">Reference proteome</keyword>
<accession>A0ABR6KT15</accession>
<dbReference type="Gene3D" id="1.10.10.60">
    <property type="entry name" value="Homeodomain-like"/>
    <property type="match status" value="2"/>
</dbReference>
<dbReference type="SMART" id="SM00342">
    <property type="entry name" value="HTH_ARAC"/>
    <property type="match status" value="1"/>
</dbReference>
<evidence type="ECO:0000313" key="5">
    <source>
        <dbReference type="EMBL" id="MBB4624637.1"/>
    </source>
</evidence>
<keyword evidence="3" id="KW-0804">Transcription</keyword>
<dbReference type="CDD" id="cd02208">
    <property type="entry name" value="cupin_RmlC-like"/>
    <property type="match status" value="1"/>
</dbReference>
<name>A0ABR6KT15_9BACT</name>
<dbReference type="InterPro" id="IPR037923">
    <property type="entry name" value="HTH-like"/>
</dbReference>
<dbReference type="EMBL" id="JACHOC010000011">
    <property type="protein sequence ID" value="MBB4624637.1"/>
    <property type="molecule type" value="Genomic_DNA"/>
</dbReference>
<reference evidence="5 6" key="1">
    <citation type="submission" date="2020-08" db="EMBL/GenBank/DDBJ databases">
        <title>Genomic Encyclopedia of Type Strains, Phase IV (KMG-IV): sequencing the most valuable type-strain genomes for metagenomic binning, comparative biology and taxonomic classification.</title>
        <authorList>
            <person name="Goeker M."/>
        </authorList>
    </citation>
    <scope>NUCLEOTIDE SEQUENCE [LARGE SCALE GENOMIC DNA]</scope>
    <source>
        <strain evidence="5 6">DSM 102983</strain>
    </source>
</reference>
<dbReference type="InterPro" id="IPR018060">
    <property type="entry name" value="HTH_AraC"/>
</dbReference>
<feature type="domain" description="HTH araC/xylS-type" evidence="4">
    <location>
        <begin position="184"/>
        <end position="282"/>
    </location>
</feature>
<organism evidence="5 6">
    <name type="scientific">Parabacteroides faecis</name>
    <dbReference type="NCBI Taxonomy" id="1217282"/>
    <lineage>
        <taxon>Bacteria</taxon>
        <taxon>Pseudomonadati</taxon>
        <taxon>Bacteroidota</taxon>
        <taxon>Bacteroidia</taxon>
        <taxon>Bacteroidales</taxon>
        <taxon>Tannerellaceae</taxon>
        <taxon>Parabacteroides</taxon>
    </lineage>
</organism>
<evidence type="ECO:0000313" key="6">
    <source>
        <dbReference type="Proteomes" id="UP000533637"/>
    </source>
</evidence>
<dbReference type="Pfam" id="PF12833">
    <property type="entry name" value="HTH_18"/>
    <property type="match status" value="1"/>
</dbReference>
<proteinExistence type="predicted"/>
<gene>
    <name evidence="5" type="ORF">GGQ57_004581</name>
</gene>
<keyword evidence="2" id="KW-0238">DNA-binding</keyword>
<dbReference type="InterPro" id="IPR003313">
    <property type="entry name" value="AraC-bd"/>
</dbReference>
<protein>
    <submittedName>
        <fullName evidence="5">AraC-like DNA-binding protein</fullName>
    </submittedName>
</protein>
<dbReference type="PRINTS" id="PR00032">
    <property type="entry name" value="HTHARAC"/>
</dbReference>
<dbReference type="RefSeq" id="WP_183672216.1">
    <property type="nucleotide sequence ID" value="NZ_BMPB01000015.1"/>
</dbReference>
<keyword evidence="1" id="KW-0805">Transcription regulation</keyword>
<dbReference type="PROSITE" id="PS01124">
    <property type="entry name" value="HTH_ARAC_FAMILY_2"/>
    <property type="match status" value="1"/>
</dbReference>
<evidence type="ECO:0000256" key="2">
    <source>
        <dbReference type="ARBA" id="ARBA00023125"/>
    </source>
</evidence>
<evidence type="ECO:0000256" key="1">
    <source>
        <dbReference type="ARBA" id="ARBA00023015"/>
    </source>
</evidence>
<evidence type="ECO:0000259" key="4">
    <source>
        <dbReference type="PROSITE" id="PS01124"/>
    </source>
</evidence>
<dbReference type="SUPFAM" id="SSF46689">
    <property type="entry name" value="Homeodomain-like"/>
    <property type="match status" value="2"/>
</dbReference>
<dbReference type="InterPro" id="IPR009057">
    <property type="entry name" value="Homeodomain-like_sf"/>
</dbReference>
<dbReference type="InterPro" id="IPR020449">
    <property type="entry name" value="Tscrpt_reg_AraC-type_HTH"/>
</dbReference>
<dbReference type="Pfam" id="PF02311">
    <property type="entry name" value="AraC_binding"/>
    <property type="match status" value="1"/>
</dbReference>
<evidence type="ECO:0000256" key="3">
    <source>
        <dbReference type="ARBA" id="ARBA00023163"/>
    </source>
</evidence>
<comment type="caution">
    <text evidence="5">The sequence shown here is derived from an EMBL/GenBank/DDBJ whole genome shotgun (WGS) entry which is preliminary data.</text>
</comment>
<dbReference type="PANTHER" id="PTHR43280">
    <property type="entry name" value="ARAC-FAMILY TRANSCRIPTIONAL REGULATOR"/>
    <property type="match status" value="1"/>
</dbReference>
<dbReference type="PANTHER" id="PTHR43280:SF28">
    <property type="entry name" value="HTH-TYPE TRANSCRIPTIONAL ACTIVATOR RHAS"/>
    <property type="match status" value="1"/>
</dbReference>
<dbReference type="SUPFAM" id="SSF51215">
    <property type="entry name" value="Regulatory protein AraC"/>
    <property type="match status" value="1"/>
</dbReference>
<dbReference type="Proteomes" id="UP000533637">
    <property type="component" value="Unassembled WGS sequence"/>
</dbReference>